<dbReference type="PROSITE" id="PS01186">
    <property type="entry name" value="EGF_2"/>
    <property type="match status" value="2"/>
</dbReference>
<dbReference type="CDD" id="cd00054">
    <property type="entry name" value="EGF_CA"/>
    <property type="match status" value="1"/>
</dbReference>
<evidence type="ECO:0000256" key="2">
    <source>
        <dbReference type="ARBA" id="ARBA00023157"/>
    </source>
</evidence>
<accession>A0A8W7P850</accession>
<dbReference type="PROSITE" id="PS00022">
    <property type="entry name" value="EGF_1"/>
    <property type="match status" value="2"/>
</dbReference>
<dbReference type="PANTHER" id="PTHR24044:SF420">
    <property type="entry name" value="DELTA AND NOTCH-LIKE EPIDERMAL GROWTH FACTOR-RELATED RECEPTOR ISOFORM X1"/>
    <property type="match status" value="1"/>
</dbReference>
<feature type="domain" description="EGF-like" evidence="4">
    <location>
        <begin position="24"/>
        <end position="62"/>
    </location>
</feature>
<comment type="caution">
    <text evidence="3">Lacks conserved residue(s) required for the propagation of feature annotation.</text>
</comment>
<dbReference type="GO" id="GO:0005112">
    <property type="term" value="F:Notch binding"/>
    <property type="evidence" value="ECO:0007669"/>
    <property type="project" value="TreeGrafter"/>
</dbReference>
<dbReference type="PROSITE" id="PS50026">
    <property type="entry name" value="EGF_3"/>
    <property type="match status" value="1"/>
</dbReference>
<dbReference type="SMART" id="SM00181">
    <property type="entry name" value="EGF"/>
    <property type="match status" value="1"/>
</dbReference>
<keyword evidence="2 3" id="KW-1015">Disulfide bond</keyword>
<dbReference type="SUPFAM" id="SSF57196">
    <property type="entry name" value="EGF/Laminin"/>
    <property type="match status" value="1"/>
</dbReference>
<dbReference type="FunFam" id="2.10.25.10:FF:000118">
    <property type="entry name" value="protein delta homolog 2"/>
    <property type="match status" value="1"/>
</dbReference>
<dbReference type="Pfam" id="PF00008">
    <property type="entry name" value="EGF"/>
    <property type="match status" value="1"/>
</dbReference>
<evidence type="ECO:0000256" key="3">
    <source>
        <dbReference type="PROSITE-ProRule" id="PRU00076"/>
    </source>
</evidence>
<dbReference type="AlphaFoldDB" id="A0A8W7P850"/>
<keyword evidence="1 3" id="KW-0245">EGF-like domain</keyword>
<organism evidence="5">
    <name type="scientific">Anopheles coluzzii</name>
    <name type="common">African malaria mosquito</name>
    <dbReference type="NCBI Taxonomy" id="1518534"/>
    <lineage>
        <taxon>Eukaryota</taxon>
        <taxon>Metazoa</taxon>
        <taxon>Ecdysozoa</taxon>
        <taxon>Arthropoda</taxon>
        <taxon>Hexapoda</taxon>
        <taxon>Insecta</taxon>
        <taxon>Pterygota</taxon>
        <taxon>Neoptera</taxon>
        <taxon>Endopterygota</taxon>
        <taxon>Diptera</taxon>
        <taxon>Nematocera</taxon>
        <taxon>Culicoidea</taxon>
        <taxon>Culicidae</taxon>
        <taxon>Anophelinae</taxon>
        <taxon>Anopheles</taxon>
    </lineage>
</organism>
<name>A0A8W7P850_ANOCL</name>
<feature type="disulfide bond" evidence="3">
    <location>
        <begin position="52"/>
        <end position="61"/>
    </location>
</feature>
<proteinExistence type="predicted"/>
<sequence>MKEKIRRSYYCDCYPGFSGSDCGDGPLCKEANVCENGGTCKHIGDNAIICICPAGFKGKRCEINEYDEVTGCNLDKEGDDCFRQCISPSDSLDVCRCDQSVSSSSRGRAKYEMTVRLANASHFELNDNGEHQLNENTVTVLEKQNVLRQITALLVVILKWPTTTTTQRLTEPVWRISDGVQHPTHIYPSPVVPRVSTAVTVGARFLNSWHRSLATGYSTTLPAGRTGRSARAVVVASSQRACRAERTRHWTEAPEYGTASM</sequence>
<dbReference type="InterPro" id="IPR000742">
    <property type="entry name" value="EGF"/>
</dbReference>
<dbReference type="InterPro" id="IPR050906">
    <property type="entry name" value="Notch_signaling"/>
</dbReference>
<dbReference type="EnsemblMetazoa" id="ACOM026870-RA">
    <property type="protein sequence ID" value="ACOM026870-PA.1"/>
    <property type="gene ID" value="ACOM026870"/>
</dbReference>
<dbReference type="VEuPathDB" id="VectorBase:ACON2_039810"/>
<evidence type="ECO:0000313" key="5">
    <source>
        <dbReference type="EnsemblMetazoa" id="ACOM026870-PA.1"/>
    </source>
</evidence>
<evidence type="ECO:0000259" key="4">
    <source>
        <dbReference type="PROSITE" id="PS50026"/>
    </source>
</evidence>
<dbReference type="Gene3D" id="2.10.25.10">
    <property type="entry name" value="Laminin"/>
    <property type="match status" value="1"/>
</dbReference>
<dbReference type="Proteomes" id="UP000075882">
    <property type="component" value="Unassembled WGS sequence"/>
</dbReference>
<evidence type="ECO:0000256" key="1">
    <source>
        <dbReference type="ARBA" id="ARBA00022536"/>
    </source>
</evidence>
<dbReference type="PANTHER" id="PTHR24044">
    <property type="entry name" value="NOTCH LIGAND FAMILY MEMBER"/>
    <property type="match status" value="1"/>
</dbReference>
<protein>
    <recommendedName>
        <fullName evidence="4">EGF-like domain-containing protein</fullName>
    </recommendedName>
</protein>
<reference evidence="5" key="1">
    <citation type="submission" date="2022-08" db="UniProtKB">
        <authorList>
            <consortium name="EnsemblMetazoa"/>
        </authorList>
    </citation>
    <scope>IDENTIFICATION</scope>
</reference>